<dbReference type="Gene3D" id="3.40.630.30">
    <property type="match status" value="1"/>
</dbReference>
<gene>
    <name evidence="2" type="ORF">GCM10022223_42060</name>
</gene>
<accession>A0ABP6ZVV1</accession>
<dbReference type="PANTHER" id="PTHR41700">
    <property type="entry name" value="GCN5-RELATED N-ACETYLTRANSFERASE"/>
    <property type="match status" value="1"/>
</dbReference>
<protein>
    <recommendedName>
        <fullName evidence="4">GNAT superfamily acetyltransferase</fullName>
    </recommendedName>
</protein>
<proteinExistence type="predicted"/>
<name>A0ABP6ZVV1_9ACTN</name>
<comment type="caution">
    <text evidence="2">The sequence shown here is derived from an EMBL/GenBank/DDBJ whole genome shotgun (WGS) entry which is preliminary data.</text>
</comment>
<dbReference type="PANTHER" id="PTHR41700:SF1">
    <property type="entry name" value="N-ACETYLTRANSFERASE DOMAIN-CONTAINING PROTEIN"/>
    <property type="match status" value="1"/>
</dbReference>
<dbReference type="SUPFAM" id="SSF55729">
    <property type="entry name" value="Acyl-CoA N-acyltransferases (Nat)"/>
    <property type="match status" value="1"/>
</dbReference>
<sequence>MAARASATRAAGTAGVRVRALTSTADSFACERFLADVWQTGPEHPPLAADVIRAMADAGSYVAGALDDRLEGTPDEERLLAAGIGLWGPPGRPEMHSHIAGVHAQARGRDVGFALKLDQRAHALEHGAHEITWTFDPLVARNAHFNVRKLGGGAQAYLIDHYGQLSDGLNGTDETDRLLLRWELLGERARSACEDGAQAGVPRPAPEVALGRDGERPGPRPAPTGAGPVLVSVPHDIEGLRTRDPELAGAWRLAVREVLGGLLAGGAQIVDFDRSAGGYVLARGGR</sequence>
<evidence type="ECO:0000313" key="2">
    <source>
        <dbReference type="EMBL" id="GAA3620771.1"/>
    </source>
</evidence>
<evidence type="ECO:0000256" key="1">
    <source>
        <dbReference type="SAM" id="MobiDB-lite"/>
    </source>
</evidence>
<dbReference type="EMBL" id="BAAAZO010000007">
    <property type="protein sequence ID" value="GAA3620771.1"/>
    <property type="molecule type" value="Genomic_DNA"/>
</dbReference>
<dbReference type="Proteomes" id="UP001501074">
    <property type="component" value="Unassembled WGS sequence"/>
</dbReference>
<feature type="region of interest" description="Disordered" evidence="1">
    <location>
        <begin position="193"/>
        <end position="229"/>
    </location>
</feature>
<dbReference type="InterPro" id="IPR016181">
    <property type="entry name" value="Acyl_CoA_acyltransferase"/>
</dbReference>
<evidence type="ECO:0000313" key="3">
    <source>
        <dbReference type="Proteomes" id="UP001501074"/>
    </source>
</evidence>
<organism evidence="2 3">
    <name type="scientific">Kineosporia mesophila</name>
    <dbReference type="NCBI Taxonomy" id="566012"/>
    <lineage>
        <taxon>Bacteria</taxon>
        <taxon>Bacillati</taxon>
        <taxon>Actinomycetota</taxon>
        <taxon>Actinomycetes</taxon>
        <taxon>Kineosporiales</taxon>
        <taxon>Kineosporiaceae</taxon>
        <taxon>Kineosporia</taxon>
    </lineage>
</organism>
<reference evidence="3" key="1">
    <citation type="journal article" date="2019" name="Int. J. Syst. Evol. Microbiol.">
        <title>The Global Catalogue of Microorganisms (GCM) 10K type strain sequencing project: providing services to taxonomists for standard genome sequencing and annotation.</title>
        <authorList>
            <consortium name="The Broad Institute Genomics Platform"/>
            <consortium name="The Broad Institute Genome Sequencing Center for Infectious Disease"/>
            <person name="Wu L."/>
            <person name="Ma J."/>
        </authorList>
    </citation>
    <scope>NUCLEOTIDE SEQUENCE [LARGE SCALE GENOMIC DNA]</scope>
    <source>
        <strain evidence="3">JCM 16902</strain>
    </source>
</reference>
<dbReference type="InterPro" id="IPR038764">
    <property type="entry name" value="GNAT_N_AcTrfase_prd"/>
</dbReference>
<keyword evidence="3" id="KW-1185">Reference proteome</keyword>
<evidence type="ECO:0008006" key="4">
    <source>
        <dbReference type="Google" id="ProtNLM"/>
    </source>
</evidence>